<evidence type="ECO:0000313" key="1">
    <source>
        <dbReference type="EMBL" id="SFL31339.1"/>
    </source>
</evidence>
<name>A0A1I4GN56_9HYPH</name>
<dbReference type="AlphaFoldDB" id="A0A1I4GN56"/>
<gene>
    <name evidence="1" type="ORF">SAMN04488125_112144</name>
</gene>
<dbReference type="Gene3D" id="3.90.550.10">
    <property type="entry name" value="Spore Coat Polysaccharide Biosynthesis Protein SpsA, Chain A"/>
    <property type="match status" value="1"/>
</dbReference>
<keyword evidence="2" id="KW-1185">Reference proteome</keyword>
<dbReference type="EMBL" id="FOSV01000012">
    <property type="protein sequence ID" value="SFL31339.1"/>
    <property type="molecule type" value="Genomic_DNA"/>
</dbReference>
<sequence length="360" mass="41043">MKWPFRRIERFLRKAWSKRFPAHPVPVSEPTRPREPGPTRIVAVTRVLDEADIIEAFVRHTAVYAGHHVILDNGSRDGTLEILRSLKTEGLGLTILQNITASFYQKELNTYLYRYAARTCRADWVLCLDADEFIDDRALEGELTTTLERLAADGILCATVPLTNFERAADDPDEAIVPLRMRRHGPVLPVKKVFVQGRIAATTDIANGNHSATYDGVRLDEHLIPGLTLAHYSHRSPYQRVVKCVRGWSKVTAAGSAEVANRTSYHYRGLFEIIRDRPQHFFRRARFMSPPAHDELPVDPIHYRGGPLRYSTATDEPMRAIRCMVGHLETLAERHGRLLEEIPEARARTQAWNDEIREIT</sequence>
<dbReference type="OrthoDB" id="565316at2"/>
<dbReference type="Proteomes" id="UP000198804">
    <property type="component" value="Unassembled WGS sequence"/>
</dbReference>
<dbReference type="SUPFAM" id="SSF53448">
    <property type="entry name" value="Nucleotide-diphospho-sugar transferases"/>
    <property type="match status" value="1"/>
</dbReference>
<accession>A0A1I4GN56</accession>
<dbReference type="InterPro" id="IPR029044">
    <property type="entry name" value="Nucleotide-diphossugar_trans"/>
</dbReference>
<reference evidence="2" key="1">
    <citation type="submission" date="2016-10" db="EMBL/GenBank/DDBJ databases">
        <authorList>
            <person name="Varghese N."/>
            <person name="Submissions S."/>
        </authorList>
    </citation>
    <scope>NUCLEOTIDE SEQUENCE [LARGE SCALE GENOMIC DNA]</scope>
    <source>
        <strain evidence="2">CGMCC 1.6474</strain>
    </source>
</reference>
<dbReference type="Pfam" id="PF13704">
    <property type="entry name" value="Glyco_tranf_2_4"/>
    <property type="match status" value="1"/>
</dbReference>
<dbReference type="STRING" id="414703.SAMN04488125_112144"/>
<organism evidence="1 2">
    <name type="scientific">Methylorubrum salsuginis</name>
    <dbReference type="NCBI Taxonomy" id="414703"/>
    <lineage>
        <taxon>Bacteria</taxon>
        <taxon>Pseudomonadati</taxon>
        <taxon>Pseudomonadota</taxon>
        <taxon>Alphaproteobacteria</taxon>
        <taxon>Hyphomicrobiales</taxon>
        <taxon>Methylobacteriaceae</taxon>
        <taxon>Methylorubrum</taxon>
    </lineage>
</organism>
<dbReference type="GO" id="GO:0016740">
    <property type="term" value="F:transferase activity"/>
    <property type="evidence" value="ECO:0007669"/>
    <property type="project" value="UniProtKB-KW"/>
</dbReference>
<protein>
    <submittedName>
        <fullName evidence="1">Glycosyl transferase family 2</fullName>
    </submittedName>
</protein>
<proteinExistence type="predicted"/>
<keyword evidence="1" id="KW-0808">Transferase</keyword>
<evidence type="ECO:0000313" key="2">
    <source>
        <dbReference type="Proteomes" id="UP000198804"/>
    </source>
</evidence>